<evidence type="ECO:0000313" key="2">
    <source>
        <dbReference type="Proteomes" id="UP000280104"/>
    </source>
</evidence>
<evidence type="ECO:0000313" key="1">
    <source>
        <dbReference type="EMBL" id="SPT15903.1"/>
    </source>
</evidence>
<organism evidence="1 2">
    <name type="scientific">Triticum aestivum</name>
    <name type="common">Wheat</name>
    <dbReference type="NCBI Taxonomy" id="4565"/>
    <lineage>
        <taxon>Eukaryota</taxon>
        <taxon>Viridiplantae</taxon>
        <taxon>Streptophyta</taxon>
        <taxon>Embryophyta</taxon>
        <taxon>Tracheophyta</taxon>
        <taxon>Spermatophyta</taxon>
        <taxon>Magnoliopsida</taxon>
        <taxon>Liliopsida</taxon>
        <taxon>Poales</taxon>
        <taxon>Poaceae</taxon>
        <taxon>BOP clade</taxon>
        <taxon>Pooideae</taxon>
        <taxon>Triticodae</taxon>
        <taxon>Triticeae</taxon>
        <taxon>Triticinae</taxon>
        <taxon>Triticum</taxon>
    </lineage>
</organism>
<dbReference type="PANTHER" id="PTHR10894:SF24">
    <property type="entry name" value="OS02G0511800 PROTEIN"/>
    <property type="match status" value="1"/>
</dbReference>
<name>A0A7H4LBB5_WHEAT</name>
<accession>A0A7H4LBB5</accession>
<reference evidence="1 2" key="1">
    <citation type="submission" date="2018-05" db="EMBL/GenBank/DDBJ databases">
        <authorList>
            <person name="Thind KAUR A."/>
        </authorList>
    </citation>
    <scope>NUCLEOTIDE SEQUENCE [LARGE SCALE GENOMIC DNA]</scope>
</reference>
<dbReference type="AlphaFoldDB" id="A0A7H4LBB5"/>
<protein>
    <submittedName>
        <fullName evidence="1">Uncharacterized protein</fullName>
    </submittedName>
</protein>
<sequence>MELLAHVLDNDNLTVKYIPEDIKALFETPSGFAIDSGYLYDIGSDYTGIETIWVHCVDEDSADFFVWLKRFLKLTNRSTAISTTGIDESLAKLIEEECNRGQKLIVGESAYKEVIEAQLEIPCVCDEATEELMWGLHNLLHDLVPEEKSKFGKQDRKYHSKKLLDFLHRNVSEDIKPEMINGKIALLASVMRRCDVASKEYSDSLHQVDNVVEERSGLKTDCWDTVTYATALMTLIGESVVMPDGFLNRRCSILLKRMPYLRG</sequence>
<gene>
    <name evidence="1" type="ORF">CAMPLR22A2D_LOCUS495</name>
</gene>
<dbReference type="GO" id="GO:0030515">
    <property type="term" value="F:snoRNA binding"/>
    <property type="evidence" value="ECO:0007669"/>
    <property type="project" value="InterPro"/>
</dbReference>
<dbReference type="GO" id="GO:0032040">
    <property type="term" value="C:small-subunit processome"/>
    <property type="evidence" value="ECO:0007669"/>
    <property type="project" value="InterPro"/>
</dbReference>
<dbReference type="InterPro" id="IPR045056">
    <property type="entry name" value="Nop56/Nop58"/>
</dbReference>
<dbReference type="Proteomes" id="UP000280104">
    <property type="component" value="Chromosome II"/>
</dbReference>
<dbReference type="EMBL" id="LS480641">
    <property type="protein sequence ID" value="SPT15903.1"/>
    <property type="molecule type" value="Genomic_DNA"/>
</dbReference>
<proteinExistence type="predicted"/>
<dbReference type="PANTHER" id="PTHR10894">
    <property type="entry name" value="NUCLEOLAR PROTEIN 5 NUCLEOLAR PROTEIN NOP5 NOP58"/>
    <property type="match status" value="1"/>
</dbReference>
<dbReference type="GO" id="GO:0031428">
    <property type="term" value="C:box C/D methylation guide snoRNP complex"/>
    <property type="evidence" value="ECO:0007669"/>
    <property type="project" value="InterPro"/>
</dbReference>